<reference evidence="1 2" key="1">
    <citation type="submission" date="2011-09" db="EMBL/GenBank/DDBJ databases">
        <authorList>
            <person name="Weinstock G."/>
            <person name="Sodergren E."/>
            <person name="Clifton S."/>
            <person name="Fulton L."/>
            <person name="Fulton B."/>
            <person name="Courtney L."/>
            <person name="Fronick C."/>
            <person name="Harrison M."/>
            <person name="Strong C."/>
            <person name="Farmer C."/>
            <person name="Delahaunty K."/>
            <person name="Markovic C."/>
            <person name="Hall O."/>
            <person name="Minx P."/>
            <person name="Tomlinson C."/>
            <person name="Mitreva M."/>
            <person name="Hou S."/>
            <person name="Chen J."/>
            <person name="Wollam A."/>
            <person name="Pepin K.H."/>
            <person name="Johnson M."/>
            <person name="Bhonagiri V."/>
            <person name="Zhang X."/>
            <person name="Suruliraj S."/>
            <person name="Warren W."/>
            <person name="Chinwalla A."/>
            <person name="Mardis E.R."/>
            <person name="Wilson R.K."/>
        </authorList>
    </citation>
    <scope>NUCLEOTIDE SEQUENCE [LARGE SCALE GENOMIC DNA]</scope>
    <source>
        <strain evidence="1 2">F0435</strain>
    </source>
</reference>
<dbReference type="Proteomes" id="UP000005025">
    <property type="component" value="Unassembled WGS sequence"/>
</dbReference>
<evidence type="ECO:0000313" key="1">
    <source>
        <dbReference type="EMBL" id="EHO51209.1"/>
    </source>
</evidence>
<gene>
    <name evidence="1" type="ORF">HMPREF9104_01529</name>
</gene>
<proteinExistence type="predicted"/>
<protein>
    <submittedName>
        <fullName evidence="1">Uncharacterized protein</fullName>
    </submittedName>
</protein>
<accession>H1LG03</accession>
<sequence>MLITTNQIKDQLSHLKIATHHHNLLIICQNGNSYSFTKAVKIAENDNNFFIIKLRLSLLLQLIS</sequence>
<dbReference type="HOGENOM" id="CLU_2862154_0_0_9"/>
<comment type="caution">
    <text evidence="1">The sequence shown here is derived from an EMBL/GenBank/DDBJ whole genome shotgun (WGS) entry which is preliminary data.</text>
</comment>
<organism evidence="1 2">
    <name type="scientific">Lentilactobacillus kisonensis F0435</name>
    <dbReference type="NCBI Taxonomy" id="797516"/>
    <lineage>
        <taxon>Bacteria</taxon>
        <taxon>Bacillati</taxon>
        <taxon>Bacillota</taxon>
        <taxon>Bacilli</taxon>
        <taxon>Lactobacillales</taxon>
        <taxon>Lactobacillaceae</taxon>
        <taxon>Lentilactobacillus</taxon>
    </lineage>
</organism>
<evidence type="ECO:0000313" key="2">
    <source>
        <dbReference type="Proteomes" id="UP000005025"/>
    </source>
</evidence>
<dbReference type="STRING" id="797516.HMPREF9104_01529"/>
<dbReference type="EMBL" id="AGRJ01000151">
    <property type="protein sequence ID" value="EHO51209.1"/>
    <property type="molecule type" value="Genomic_DNA"/>
</dbReference>
<dbReference type="AlphaFoldDB" id="H1LG03"/>
<name>H1LG03_9LACO</name>